<name>A0ABQ9VMD0_SAGOE</name>
<evidence type="ECO:0000313" key="5">
    <source>
        <dbReference type="Proteomes" id="UP001266305"/>
    </source>
</evidence>
<keyword evidence="1" id="KW-1015">Disulfide bond</keyword>
<keyword evidence="2" id="KW-0424">Laminin EGF-like domain</keyword>
<evidence type="ECO:0000259" key="3">
    <source>
        <dbReference type="PROSITE" id="PS51117"/>
    </source>
</evidence>
<comment type="caution">
    <text evidence="4">The sequence shown here is derived from an EMBL/GenBank/DDBJ whole genome shotgun (WGS) entry which is preliminary data.</text>
</comment>
<dbReference type="Proteomes" id="UP001266305">
    <property type="component" value="Unassembled WGS sequence"/>
</dbReference>
<dbReference type="InterPro" id="IPR050440">
    <property type="entry name" value="Laminin/Netrin_ECM"/>
</dbReference>
<gene>
    <name evidence="4" type="primary">LAMA5_6</name>
    <name evidence="4" type="ORF">P7K49_010047</name>
</gene>
<evidence type="ECO:0000256" key="2">
    <source>
        <dbReference type="ARBA" id="ARBA00023292"/>
    </source>
</evidence>
<dbReference type="PANTHER" id="PTHR10574:SF261">
    <property type="entry name" value="LAMININ SUBUNIT ALPHA-5"/>
    <property type="match status" value="1"/>
</dbReference>
<dbReference type="EMBL" id="JASSZA010000005">
    <property type="protein sequence ID" value="KAK2110301.1"/>
    <property type="molecule type" value="Genomic_DNA"/>
</dbReference>
<dbReference type="Pfam" id="PF00055">
    <property type="entry name" value="Laminin_N"/>
    <property type="match status" value="1"/>
</dbReference>
<dbReference type="PANTHER" id="PTHR10574">
    <property type="entry name" value="NETRIN/LAMININ-RELATED"/>
    <property type="match status" value="1"/>
</dbReference>
<sequence>MPHPLLWPHLRCRKGAGSVGVAGALTPSALQVFHVAYVLIKFANSPRPDLWVLERSMDFGRTYQAWQFFASSKRDCLERFGPQTLERITRDDMAICTTEYSRIVPLENGEIVVSLVNGRPGAMNFSYSPLLRNFTKATNIRLRFLRTNTLLGHLMGKALRDPTVTRRVSHPMAQAGRGCWLGGPGTSGG</sequence>
<proteinExistence type="predicted"/>
<feature type="domain" description="Laminin N-terminal" evidence="3">
    <location>
        <begin position="1"/>
        <end position="180"/>
    </location>
</feature>
<keyword evidence="5" id="KW-1185">Reference proteome</keyword>
<evidence type="ECO:0000313" key="4">
    <source>
        <dbReference type="EMBL" id="KAK2110301.1"/>
    </source>
</evidence>
<reference evidence="4 5" key="1">
    <citation type="submission" date="2023-05" db="EMBL/GenBank/DDBJ databases">
        <title>B98-5 Cell Line De Novo Hybrid Assembly: An Optical Mapping Approach.</title>
        <authorList>
            <person name="Kananen K."/>
            <person name="Auerbach J.A."/>
            <person name="Kautto E."/>
            <person name="Blachly J.S."/>
        </authorList>
    </citation>
    <scope>NUCLEOTIDE SEQUENCE [LARGE SCALE GENOMIC DNA]</scope>
    <source>
        <strain evidence="4">B95-8</strain>
        <tissue evidence="4">Cell line</tissue>
    </source>
</reference>
<dbReference type="PROSITE" id="PS51117">
    <property type="entry name" value="LAMININ_NTER"/>
    <property type="match status" value="1"/>
</dbReference>
<evidence type="ECO:0000256" key="1">
    <source>
        <dbReference type="ARBA" id="ARBA00023157"/>
    </source>
</evidence>
<dbReference type="InterPro" id="IPR008211">
    <property type="entry name" value="Laminin_N"/>
</dbReference>
<organism evidence="4 5">
    <name type="scientific">Saguinus oedipus</name>
    <name type="common">Cotton-top tamarin</name>
    <name type="synonym">Oedipomidas oedipus</name>
    <dbReference type="NCBI Taxonomy" id="9490"/>
    <lineage>
        <taxon>Eukaryota</taxon>
        <taxon>Metazoa</taxon>
        <taxon>Chordata</taxon>
        <taxon>Craniata</taxon>
        <taxon>Vertebrata</taxon>
        <taxon>Euteleostomi</taxon>
        <taxon>Mammalia</taxon>
        <taxon>Eutheria</taxon>
        <taxon>Euarchontoglires</taxon>
        <taxon>Primates</taxon>
        <taxon>Haplorrhini</taxon>
        <taxon>Platyrrhini</taxon>
        <taxon>Cebidae</taxon>
        <taxon>Callitrichinae</taxon>
        <taxon>Saguinus</taxon>
    </lineage>
</organism>
<accession>A0ABQ9VMD0</accession>
<protein>
    <submittedName>
        <fullName evidence="4">Laminin subunit alpha-5</fullName>
    </submittedName>
</protein>
<dbReference type="Gene3D" id="2.60.120.260">
    <property type="entry name" value="Galactose-binding domain-like"/>
    <property type="match status" value="1"/>
</dbReference>
<dbReference type="SMART" id="SM00136">
    <property type="entry name" value="LamNT"/>
    <property type="match status" value="1"/>
</dbReference>